<feature type="domain" description="Thioredoxin" evidence="5">
    <location>
        <begin position="368"/>
        <end position="522"/>
    </location>
</feature>
<dbReference type="PANTHER" id="PTHR42852">
    <property type="entry name" value="THIOL:DISULFIDE INTERCHANGE PROTEIN DSBE"/>
    <property type="match status" value="1"/>
</dbReference>
<dbReference type="Pfam" id="PF08534">
    <property type="entry name" value="Redoxin"/>
    <property type="match status" value="1"/>
</dbReference>
<reference evidence="7" key="1">
    <citation type="journal article" date="2019" name="Int. J. Syst. Evol. Microbiol.">
        <title>The Global Catalogue of Microorganisms (GCM) 10K type strain sequencing project: providing services to taxonomists for standard genome sequencing and annotation.</title>
        <authorList>
            <consortium name="The Broad Institute Genomics Platform"/>
            <consortium name="The Broad Institute Genome Sequencing Center for Infectious Disease"/>
            <person name="Wu L."/>
            <person name="Ma J."/>
        </authorList>
    </citation>
    <scope>NUCLEOTIDE SEQUENCE [LARGE SCALE GENOMIC DNA]</scope>
    <source>
        <strain evidence="7">KCTC 52232</strain>
    </source>
</reference>
<keyword evidence="2" id="KW-0201">Cytochrome c-type biogenesis</keyword>
<comment type="caution">
    <text evidence="6">The sequence shown here is derived from an EMBL/GenBank/DDBJ whole genome shotgun (WGS) entry which is preliminary data.</text>
</comment>
<comment type="subcellular location">
    <subcellularLocation>
        <location evidence="1">Cell envelope</location>
    </subcellularLocation>
</comment>
<organism evidence="6 7">
    <name type="scientific">Mucilaginibacter antarcticus</name>
    <dbReference type="NCBI Taxonomy" id="1855725"/>
    <lineage>
        <taxon>Bacteria</taxon>
        <taxon>Pseudomonadati</taxon>
        <taxon>Bacteroidota</taxon>
        <taxon>Sphingobacteriia</taxon>
        <taxon>Sphingobacteriales</taxon>
        <taxon>Sphingobacteriaceae</taxon>
        <taxon>Mucilaginibacter</taxon>
    </lineage>
</organism>
<evidence type="ECO:0000259" key="5">
    <source>
        <dbReference type="PROSITE" id="PS51352"/>
    </source>
</evidence>
<keyword evidence="3" id="KW-1015">Disulfide bond</keyword>
<evidence type="ECO:0000313" key="6">
    <source>
        <dbReference type="EMBL" id="MFD2866541.1"/>
    </source>
</evidence>
<evidence type="ECO:0000256" key="4">
    <source>
        <dbReference type="ARBA" id="ARBA00023284"/>
    </source>
</evidence>
<dbReference type="InterPro" id="IPR050553">
    <property type="entry name" value="Thioredoxin_ResA/DsbE_sf"/>
</dbReference>
<dbReference type="InterPro" id="IPR013766">
    <property type="entry name" value="Thioredoxin_domain"/>
</dbReference>
<sequence length="523" mass="58686">MQTKRTSIAISNVYKVILLLLLVGSNTFAKIKDNIIIDGYVENFATLDKTVYLDNSISVEYVDPFGETKRVTCKYDKQGKFKLSLHLLNPQDVIIQSGVGDYVLTLVAPNETLHMVVRYYKIDQASQHYPNIHYRTDFKDAFSGPNANRYSSFFGTYMKASGLGLLKPDPTIVAGDVGLLNIKLAQIPGIVKTQLGAADSITTEWLTNLIASEHILNLLALSQEKRVEIDYSKINYPKSTAQNSRFFSMVSYVDIPLSVENQFRRTAVIGNPNMVLTTDDIALLDKIFSGAALGADSVKAHGIQEQFKVNPKAIASSDSIYCVLANNYYTKNLPPVIADIKNGNLITEYHLTSFFNQVKPKIFEGISPQMQDYIIAEVLTENKLNKNITYTKSTEADVVKMLTKKFPGQNLYVDLWATWCGPCRAEFPYYPQVMEKYKDKVTFVFLCGASEENAYKAVLNNLNFKANHFFLSKEQYGNYKNAFGITGIPHYLFITKAGKITNNFKRPSAGNELYALIDTEIGK</sequence>
<dbReference type="SUPFAM" id="SSF52833">
    <property type="entry name" value="Thioredoxin-like"/>
    <property type="match status" value="1"/>
</dbReference>
<evidence type="ECO:0000313" key="7">
    <source>
        <dbReference type="Proteomes" id="UP001597601"/>
    </source>
</evidence>
<keyword evidence="7" id="KW-1185">Reference proteome</keyword>
<evidence type="ECO:0000256" key="1">
    <source>
        <dbReference type="ARBA" id="ARBA00004196"/>
    </source>
</evidence>
<dbReference type="Gene3D" id="3.40.30.10">
    <property type="entry name" value="Glutaredoxin"/>
    <property type="match status" value="1"/>
</dbReference>
<dbReference type="RefSeq" id="WP_377130181.1">
    <property type="nucleotide sequence ID" value="NZ_JBHUHN010000001.1"/>
</dbReference>
<evidence type="ECO:0000256" key="2">
    <source>
        <dbReference type="ARBA" id="ARBA00022748"/>
    </source>
</evidence>
<accession>A0ABW5XUA2</accession>
<proteinExistence type="predicted"/>
<dbReference type="EMBL" id="JBHUON010000028">
    <property type="protein sequence ID" value="MFD2866541.1"/>
    <property type="molecule type" value="Genomic_DNA"/>
</dbReference>
<dbReference type="InterPro" id="IPR013740">
    <property type="entry name" value="Redoxin"/>
</dbReference>
<dbReference type="PROSITE" id="PS51352">
    <property type="entry name" value="THIOREDOXIN_2"/>
    <property type="match status" value="1"/>
</dbReference>
<dbReference type="InterPro" id="IPR036249">
    <property type="entry name" value="Thioredoxin-like_sf"/>
</dbReference>
<dbReference type="Proteomes" id="UP001597601">
    <property type="component" value="Unassembled WGS sequence"/>
</dbReference>
<protein>
    <submittedName>
        <fullName evidence="6">TlpA family protein disulfide reductase</fullName>
    </submittedName>
</protein>
<keyword evidence="4" id="KW-0676">Redox-active center</keyword>
<evidence type="ECO:0000256" key="3">
    <source>
        <dbReference type="ARBA" id="ARBA00023157"/>
    </source>
</evidence>
<name>A0ABW5XUA2_9SPHI</name>
<dbReference type="CDD" id="cd02966">
    <property type="entry name" value="TlpA_like_family"/>
    <property type="match status" value="1"/>
</dbReference>
<gene>
    <name evidence="6" type="ORF">ACFSYC_17730</name>
</gene>
<dbReference type="PANTHER" id="PTHR42852:SF6">
    <property type="entry name" value="THIOL:DISULFIDE INTERCHANGE PROTEIN DSBE"/>
    <property type="match status" value="1"/>
</dbReference>